<dbReference type="EMBL" id="JAURVH010001514">
    <property type="protein sequence ID" value="KAK5934265.1"/>
    <property type="molecule type" value="Genomic_DNA"/>
</dbReference>
<evidence type="ECO:0000313" key="1">
    <source>
        <dbReference type="EMBL" id="KAK5934265.1"/>
    </source>
</evidence>
<sequence length="67" mass="7212">MQAVDERLRGELGGWSGAEIQLGIISVTVETESMISDDLAEGEHVNGEQEGAKHRALGYTVVDWGRG</sequence>
<dbReference type="Proteomes" id="UP001331515">
    <property type="component" value="Unassembled WGS sequence"/>
</dbReference>
<name>A0AAN8E3U2_CHAGU</name>
<accession>A0AAN8E3U2</accession>
<protein>
    <submittedName>
        <fullName evidence="1">Uncharacterized protein</fullName>
    </submittedName>
</protein>
<keyword evidence="2" id="KW-1185">Reference proteome</keyword>
<proteinExistence type="predicted"/>
<comment type="caution">
    <text evidence="1">The sequence shown here is derived from an EMBL/GenBank/DDBJ whole genome shotgun (WGS) entry which is preliminary data.</text>
</comment>
<gene>
    <name evidence="1" type="ORF">CgunFtcFv8_014679</name>
</gene>
<reference evidence="1 2" key="1">
    <citation type="journal article" date="2023" name="Mol. Biol. Evol.">
        <title>Genomics of Secondarily Temperate Adaptation in the Only Non-Antarctic Icefish.</title>
        <authorList>
            <person name="Rivera-Colon A.G."/>
            <person name="Rayamajhi N."/>
            <person name="Minhas B.F."/>
            <person name="Madrigal G."/>
            <person name="Bilyk K.T."/>
            <person name="Yoon V."/>
            <person name="Hune M."/>
            <person name="Gregory S."/>
            <person name="Cheng C.H.C."/>
            <person name="Catchen J.M."/>
        </authorList>
    </citation>
    <scope>NUCLEOTIDE SEQUENCE [LARGE SCALE GENOMIC DNA]</scope>
    <source>
        <tissue evidence="1">White muscle</tissue>
    </source>
</reference>
<organism evidence="1 2">
    <name type="scientific">Champsocephalus gunnari</name>
    <name type="common">Mackerel icefish</name>
    <dbReference type="NCBI Taxonomy" id="52237"/>
    <lineage>
        <taxon>Eukaryota</taxon>
        <taxon>Metazoa</taxon>
        <taxon>Chordata</taxon>
        <taxon>Craniata</taxon>
        <taxon>Vertebrata</taxon>
        <taxon>Euteleostomi</taxon>
        <taxon>Actinopterygii</taxon>
        <taxon>Neopterygii</taxon>
        <taxon>Teleostei</taxon>
        <taxon>Neoteleostei</taxon>
        <taxon>Acanthomorphata</taxon>
        <taxon>Eupercaria</taxon>
        <taxon>Perciformes</taxon>
        <taxon>Notothenioidei</taxon>
        <taxon>Channichthyidae</taxon>
        <taxon>Champsocephalus</taxon>
    </lineage>
</organism>
<dbReference type="AlphaFoldDB" id="A0AAN8E3U2"/>
<evidence type="ECO:0000313" key="2">
    <source>
        <dbReference type="Proteomes" id="UP001331515"/>
    </source>
</evidence>